<dbReference type="InterPro" id="IPR011541">
    <property type="entry name" value="Ni/Co_transpt_high_affinity"/>
</dbReference>
<evidence type="ECO:0000256" key="13">
    <source>
        <dbReference type="RuleBase" id="RU362101"/>
    </source>
</evidence>
<keyword evidence="10" id="KW-0921">Nickel transport</keyword>
<protein>
    <recommendedName>
        <fullName evidence="13">Nickel/cobalt efflux system</fullName>
    </recommendedName>
</protein>
<accession>A0A1M5JDC9</accession>
<evidence type="ECO:0000313" key="16">
    <source>
        <dbReference type="Proteomes" id="UP000184485"/>
    </source>
</evidence>
<keyword evidence="14" id="KW-0732">Signal</keyword>
<evidence type="ECO:0000256" key="12">
    <source>
        <dbReference type="ARBA" id="ARBA00023285"/>
    </source>
</evidence>
<gene>
    <name evidence="15" type="ORF">SAMN02745157_4173</name>
</gene>
<dbReference type="GO" id="GO:0010045">
    <property type="term" value="P:response to nickel cation"/>
    <property type="evidence" value="ECO:0007669"/>
    <property type="project" value="TreeGrafter"/>
</dbReference>
<comment type="subcellular location">
    <subcellularLocation>
        <location evidence="2 13">Cell membrane</location>
        <topology evidence="2 13">Multi-pass membrane protein</topology>
    </subcellularLocation>
</comment>
<feature type="transmembrane region" description="Helical" evidence="13">
    <location>
        <begin position="301"/>
        <end position="327"/>
    </location>
</feature>
<feature type="chain" id="PRO_5012251620" description="Nickel/cobalt efflux system" evidence="14">
    <location>
        <begin position="21"/>
        <end position="375"/>
    </location>
</feature>
<evidence type="ECO:0000256" key="10">
    <source>
        <dbReference type="ARBA" id="ARBA00023112"/>
    </source>
</evidence>
<keyword evidence="3" id="KW-0171">Cobalt transport</keyword>
<keyword evidence="4 13" id="KW-0813">Transport</keyword>
<dbReference type="GO" id="GO:0032025">
    <property type="term" value="P:response to cobalt ion"/>
    <property type="evidence" value="ECO:0007669"/>
    <property type="project" value="TreeGrafter"/>
</dbReference>
<keyword evidence="12" id="KW-0170">Cobalt</keyword>
<evidence type="ECO:0000256" key="11">
    <source>
        <dbReference type="ARBA" id="ARBA00023136"/>
    </source>
</evidence>
<keyword evidence="9" id="KW-0406">Ion transport</keyword>
<name>A0A1M5JDC9_9HYPH</name>
<evidence type="ECO:0000256" key="4">
    <source>
        <dbReference type="ARBA" id="ARBA00022448"/>
    </source>
</evidence>
<evidence type="ECO:0000256" key="9">
    <source>
        <dbReference type="ARBA" id="ARBA00023065"/>
    </source>
</evidence>
<feature type="transmembrane region" description="Helical" evidence="13">
    <location>
        <begin position="114"/>
        <end position="139"/>
    </location>
</feature>
<dbReference type="PANTHER" id="PTHR40659">
    <property type="entry name" value="NICKEL/COBALT EFFLUX SYSTEM RCNA"/>
    <property type="match status" value="1"/>
</dbReference>
<evidence type="ECO:0000256" key="5">
    <source>
        <dbReference type="ARBA" id="ARBA00022475"/>
    </source>
</evidence>
<feature type="signal peptide" evidence="14">
    <location>
        <begin position="1"/>
        <end position="20"/>
    </location>
</feature>
<organism evidence="15 16">
    <name type="scientific">Kaistia soli DSM 19436</name>
    <dbReference type="NCBI Taxonomy" id="1122133"/>
    <lineage>
        <taxon>Bacteria</taxon>
        <taxon>Pseudomonadati</taxon>
        <taxon>Pseudomonadota</taxon>
        <taxon>Alphaproteobacteria</taxon>
        <taxon>Hyphomicrobiales</taxon>
        <taxon>Kaistiaceae</taxon>
        <taxon>Kaistia</taxon>
    </lineage>
</organism>
<dbReference type="GO" id="GO:0046583">
    <property type="term" value="F:monoatomic cation efflux transmembrane transporter activity"/>
    <property type="evidence" value="ECO:0007669"/>
    <property type="project" value="TreeGrafter"/>
</dbReference>
<keyword evidence="11 13" id="KW-0472">Membrane</keyword>
<evidence type="ECO:0000256" key="3">
    <source>
        <dbReference type="ARBA" id="ARBA00022426"/>
    </source>
</evidence>
<proteinExistence type="inferred from homology"/>
<evidence type="ECO:0000313" key="15">
    <source>
        <dbReference type="EMBL" id="SHG38385.1"/>
    </source>
</evidence>
<dbReference type="STRING" id="1122133.SAMN02745157_4173"/>
<keyword evidence="6" id="KW-0533">Nickel</keyword>
<evidence type="ECO:0000256" key="8">
    <source>
        <dbReference type="ARBA" id="ARBA00022989"/>
    </source>
</evidence>
<keyword evidence="5" id="KW-1003">Cell membrane</keyword>
<evidence type="ECO:0000256" key="7">
    <source>
        <dbReference type="ARBA" id="ARBA00022692"/>
    </source>
</evidence>
<dbReference type="PANTHER" id="PTHR40659:SF1">
    <property type="entry name" value="NICKEL_COBALT EFFLUX SYSTEM RCNA"/>
    <property type="match status" value="1"/>
</dbReference>
<keyword evidence="7 13" id="KW-0812">Transmembrane</keyword>
<keyword evidence="8 13" id="KW-1133">Transmembrane helix</keyword>
<dbReference type="RefSeq" id="WP_084527679.1">
    <property type="nucleotide sequence ID" value="NZ_FQUP01000004.1"/>
</dbReference>
<dbReference type="AlphaFoldDB" id="A0A1M5JDC9"/>
<evidence type="ECO:0000256" key="2">
    <source>
        <dbReference type="ARBA" id="ARBA00004651"/>
    </source>
</evidence>
<reference evidence="15 16" key="1">
    <citation type="submission" date="2016-11" db="EMBL/GenBank/DDBJ databases">
        <authorList>
            <person name="Jaros S."/>
            <person name="Januszkiewicz K."/>
            <person name="Wedrychowicz H."/>
        </authorList>
    </citation>
    <scope>NUCLEOTIDE SEQUENCE [LARGE SCALE GENOMIC DNA]</scope>
    <source>
        <strain evidence="15 16">DSM 19436</strain>
    </source>
</reference>
<dbReference type="InterPro" id="IPR051224">
    <property type="entry name" value="NiCoT_RcnA"/>
</dbReference>
<dbReference type="GO" id="GO:0006824">
    <property type="term" value="P:cobalt ion transport"/>
    <property type="evidence" value="ECO:0007669"/>
    <property type="project" value="UniProtKB-KW"/>
</dbReference>
<dbReference type="EMBL" id="FQUP01000004">
    <property type="protein sequence ID" value="SHG38385.1"/>
    <property type="molecule type" value="Genomic_DNA"/>
</dbReference>
<dbReference type="GO" id="GO:0015099">
    <property type="term" value="F:nickel cation transmembrane transporter activity"/>
    <property type="evidence" value="ECO:0007669"/>
    <property type="project" value="UniProtKB-UniRule"/>
</dbReference>
<evidence type="ECO:0000256" key="1">
    <source>
        <dbReference type="ARBA" id="ARBA00002510"/>
    </source>
</evidence>
<comment type="function">
    <text evidence="1">Efflux system for nickel and cobalt.</text>
</comment>
<dbReference type="GO" id="GO:0005886">
    <property type="term" value="C:plasma membrane"/>
    <property type="evidence" value="ECO:0007669"/>
    <property type="project" value="UniProtKB-SubCell"/>
</dbReference>
<feature type="transmembrane region" description="Helical" evidence="13">
    <location>
        <begin position="151"/>
        <end position="170"/>
    </location>
</feature>
<sequence length="375" mass="38128">MKRATALIGALLLTPGTAFAGPSPFGIATPDGGGALSWAGPFRGFFVWIAAEQSSFYRELTGALSELSQSSHAAWFLIGLSFAYGVFHAVGPGHGKAVIASYLLATGDTLKRGIAISFASGFVQGLTAIIVVGIGTILLKVTAVTMTRATDALEIASYAMIALCGVWLLWSKTVGRHDHGSGTSAATAPHVHDAFCAIHGHNRLGLDRRSLGQQGLAVTPTRFGAAALGQPRLAYGGFSATAATASVDLSCDCGHAHIPDPATLTSPLTLRSGIAAILAVGIRPCSGAVIVLVFALAQQLWWAGILSVLAMSLGTGATVAALAILAVKAKDIAVRFTGDGRSALANRVLRGFELAAAAGILLFGLAMLGGALASG</sequence>
<evidence type="ECO:0000256" key="14">
    <source>
        <dbReference type="SAM" id="SignalP"/>
    </source>
</evidence>
<comment type="similarity">
    <text evidence="13">Belongs to the NiCoT transporter (TC 2.A.52) family.</text>
</comment>
<feature type="transmembrane region" description="Helical" evidence="13">
    <location>
        <begin position="73"/>
        <end position="93"/>
    </location>
</feature>
<dbReference type="Pfam" id="PF03824">
    <property type="entry name" value="NicO"/>
    <property type="match status" value="2"/>
</dbReference>
<evidence type="ECO:0000256" key="6">
    <source>
        <dbReference type="ARBA" id="ARBA00022596"/>
    </source>
</evidence>
<keyword evidence="16" id="KW-1185">Reference proteome</keyword>
<feature type="transmembrane region" description="Helical" evidence="13">
    <location>
        <begin position="274"/>
        <end position="295"/>
    </location>
</feature>
<dbReference type="Proteomes" id="UP000184485">
    <property type="component" value="Unassembled WGS sequence"/>
</dbReference>
<feature type="transmembrane region" description="Helical" evidence="13">
    <location>
        <begin position="348"/>
        <end position="373"/>
    </location>
</feature>